<keyword evidence="7 15" id="KW-0479">Metal-binding</keyword>
<evidence type="ECO:0000313" key="17">
    <source>
        <dbReference type="EMBL" id="QEP99750.1"/>
    </source>
</evidence>
<dbReference type="InterPro" id="IPR002401">
    <property type="entry name" value="Cyt_P450_E_grp-I"/>
</dbReference>
<dbReference type="GO" id="GO:0005789">
    <property type="term" value="C:endoplasmic reticulum membrane"/>
    <property type="evidence" value="ECO:0007669"/>
    <property type="project" value="UniProtKB-SubCell"/>
</dbReference>
<dbReference type="PROSITE" id="PS00086">
    <property type="entry name" value="CYTOCHROME_P450"/>
    <property type="match status" value="1"/>
</dbReference>
<keyword evidence="11 15" id="KW-0408">Iron</keyword>
<reference evidence="17" key="1">
    <citation type="submission" date="2018-08" db="EMBL/GenBank/DDBJ databases">
        <authorList>
            <person name="Wang H."/>
        </authorList>
    </citation>
    <scope>NUCLEOTIDE SEQUENCE</scope>
    <source>
        <tissue evidence="17">Midgut</tissue>
    </source>
</reference>
<accession>A0A5J6BXS5</accession>
<dbReference type="CDD" id="cd11056">
    <property type="entry name" value="CYP6-like"/>
    <property type="match status" value="1"/>
</dbReference>
<keyword evidence="10 16" id="KW-0560">Oxidoreductase</keyword>
<keyword evidence="6 15" id="KW-0349">Heme</keyword>
<evidence type="ECO:0000256" key="13">
    <source>
        <dbReference type="ARBA" id="ARBA00023136"/>
    </source>
</evidence>
<dbReference type="PANTHER" id="PTHR24292">
    <property type="entry name" value="CYTOCHROME P450"/>
    <property type="match status" value="1"/>
</dbReference>
<evidence type="ECO:0000256" key="11">
    <source>
        <dbReference type="ARBA" id="ARBA00023004"/>
    </source>
</evidence>
<evidence type="ECO:0000256" key="6">
    <source>
        <dbReference type="ARBA" id="ARBA00022617"/>
    </source>
</evidence>
<dbReference type="Gene3D" id="1.10.630.10">
    <property type="entry name" value="Cytochrome P450"/>
    <property type="match status" value="1"/>
</dbReference>
<evidence type="ECO:0000256" key="9">
    <source>
        <dbReference type="ARBA" id="ARBA00022848"/>
    </source>
</evidence>
<protein>
    <recommendedName>
        <fullName evidence="5">unspecific monooxygenase</fullName>
        <ecNumber evidence="5">1.14.14.1</ecNumber>
    </recommendedName>
</protein>
<evidence type="ECO:0000256" key="2">
    <source>
        <dbReference type="ARBA" id="ARBA00004174"/>
    </source>
</evidence>
<dbReference type="GO" id="GO:0016712">
    <property type="term" value="F:oxidoreductase activity, acting on paired donors, with incorporation or reduction of molecular oxygen, reduced flavin or flavoprotein as one donor, and incorporation of one atom of oxygen"/>
    <property type="evidence" value="ECO:0007669"/>
    <property type="project" value="UniProtKB-EC"/>
</dbReference>
<evidence type="ECO:0000256" key="5">
    <source>
        <dbReference type="ARBA" id="ARBA00012109"/>
    </source>
</evidence>
<feature type="binding site" description="axial binding residue" evidence="15">
    <location>
        <position position="454"/>
    </location>
    <ligand>
        <name>heme</name>
        <dbReference type="ChEBI" id="CHEBI:30413"/>
    </ligand>
    <ligandPart>
        <name>Fe</name>
        <dbReference type="ChEBI" id="CHEBI:18248"/>
    </ligandPart>
</feature>
<dbReference type="GO" id="GO:0020037">
    <property type="term" value="F:heme binding"/>
    <property type="evidence" value="ECO:0007669"/>
    <property type="project" value="InterPro"/>
</dbReference>
<evidence type="ECO:0000256" key="4">
    <source>
        <dbReference type="ARBA" id="ARBA00010617"/>
    </source>
</evidence>
<dbReference type="PRINTS" id="PR00463">
    <property type="entry name" value="EP450I"/>
</dbReference>
<dbReference type="FunFam" id="1.10.630.10:FF:000042">
    <property type="entry name" value="Cytochrome P450"/>
    <property type="match status" value="1"/>
</dbReference>
<dbReference type="EC" id="1.14.14.1" evidence="5"/>
<comment type="catalytic activity">
    <reaction evidence="14">
        <text>an organic molecule + reduced [NADPH--hemoprotein reductase] + O2 = an alcohol + oxidized [NADPH--hemoprotein reductase] + H2O + H(+)</text>
        <dbReference type="Rhea" id="RHEA:17149"/>
        <dbReference type="Rhea" id="RHEA-COMP:11964"/>
        <dbReference type="Rhea" id="RHEA-COMP:11965"/>
        <dbReference type="ChEBI" id="CHEBI:15377"/>
        <dbReference type="ChEBI" id="CHEBI:15378"/>
        <dbReference type="ChEBI" id="CHEBI:15379"/>
        <dbReference type="ChEBI" id="CHEBI:30879"/>
        <dbReference type="ChEBI" id="CHEBI:57618"/>
        <dbReference type="ChEBI" id="CHEBI:58210"/>
        <dbReference type="ChEBI" id="CHEBI:142491"/>
        <dbReference type="EC" id="1.14.14.1"/>
    </reaction>
</comment>
<comment type="cofactor">
    <cofactor evidence="1 15">
        <name>heme</name>
        <dbReference type="ChEBI" id="CHEBI:30413"/>
    </cofactor>
</comment>
<dbReference type="InterPro" id="IPR017972">
    <property type="entry name" value="Cyt_P450_CS"/>
</dbReference>
<dbReference type="InterPro" id="IPR036396">
    <property type="entry name" value="Cyt_P450_sf"/>
</dbReference>
<evidence type="ECO:0000256" key="14">
    <source>
        <dbReference type="ARBA" id="ARBA00047827"/>
    </source>
</evidence>
<dbReference type="PRINTS" id="PR00385">
    <property type="entry name" value="P450"/>
</dbReference>
<sequence length="512" mass="58789">MIFTALVIVLFLLIYWYSTRTFNYWKVRGIQYVKPVPFFGTSFKTLTQQESPAMEGARIYKDFPNEKVVGAFVGTQPELIIRDPEIMKRILVTDFNNFYARGFIPHKTSIEPLLRNLFFAEGDIWRLIRQRFTPAFSSGKLKAMFPLIVKKAKNLQLLTADIINRDYYDARELMARYTTDFIGECGFGINMETLSQENSQFRALGKRIFYRSYRDTFTAAVKLIFPELCKKLHFLSPELEKTMRYLFNAVLSERNYKPSGRNDFIDLMLELKEKGNMVGESIEKKNKDGSPETVSLEWSDSLMMAQMFVFFGAGFETSSTASSYTLHQLAFNPECQENVQDEIDQVLEKYGGEITYEAIKEMTYLEMCFYEAMRMFPSVAFLTRKCTAKNYTFPEINLTIDEDVVIIIPIKAIHMDENYFREPAKFDPERFSFGAKEDIKNFVYLPFGEGPRACVGARLGQMQSMAGVAAILQKYSVESAECSVQVPLPDPAGTVAEGIVGGLPLKFKIRDR</sequence>
<evidence type="ECO:0000256" key="10">
    <source>
        <dbReference type="ARBA" id="ARBA00023002"/>
    </source>
</evidence>
<evidence type="ECO:0000256" key="16">
    <source>
        <dbReference type="RuleBase" id="RU000461"/>
    </source>
</evidence>
<keyword evidence="8" id="KW-0256">Endoplasmic reticulum</keyword>
<dbReference type="InterPro" id="IPR050476">
    <property type="entry name" value="Insect_CytP450_Detox"/>
</dbReference>
<keyword evidence="9" id="KW-0492">Microsome</keyword>
<proteinExistence type="evidence at transcript level"/>
<comment type="subcellular location">
    <subcellularLocation>
        <location evidence="3">Endoplasmic reticulum membrane</location>
        <topology evidence="3">Peripheral membrane protein</topology>
    </subcellularLocation>
    <subcellularLocation>
        <location evidence="2">Microsome membrane</location>
        <topology evidence="2">Peripheral membrane protein</topology>
    </subcellularLocation>
</comment>
<evidence type="ECO:0000256" key="15">
    <source>
        <dbReference type="PIRSR" id="PIRSR602401-1"/>
    </source>
</evidence>
<comment type="similarity">
    <text evidence="4 16">Belongs to the cytochrome P450 family.</text>
</comment>
<evidence type="ECO:0000256" key="7">
    <source>
        <dbReference type="ARBA" id="ARBA00022723"/>
    </source>
</evidence>
<dbReference type="EMBL" id="MH715950">
    <property type="protein sequence ID" value="QEP99750.1"/>
    <property type="molecule type" value="mRNA"/>
</dbReference>
<evidence type="ECO:0000256" key="1">
    <source>
        <dbReference type="ARBA" id="ARBA00001971"/>
    </source>
</evidence>
<dbReference type="AlphaFoldDB" id="A0A5J6BXS5"/>
<keyword evidence="13" id="KW-0472">Membrane</keyword>
<dbReference type="GO" id="GO:0005506">
    <property type="term" value="F:iron ion binding"/>
    <property type="evidence" value="ECO:0007669"/>
    <property type="project" value="InterPro"/>
</dbReference>
<evidence type="ECO:0000256" key="3">
    <source>
        <dbReference type="ARBA" id="ARBA00004406"/>
    </source>
</evidence>
<name>A0A5J6BXS5_GLYPY</name>
<dbReference type="InterPro" id="IPR001128">
    <property type="entry name" value="Cyt_P450"/>
</dbReference>
<evidence type="ECO:0000256" key="8">
    <source>
        <dbReference type="ARBA" id="ARBA00022824"/>
    </source>
</evidence>
<dbReference type="PANTHER" id="PTHR24292:SF45">
    <property type="entry name" value="CYTOCHROME P450 6G1-RELATED"/>
    <property type="match status" value="1"/>
</dbReference>
<keyword evidence="12 16" id="KW-0503">Monooxygenase</keyword>
<dbReference type="Pfam" id="PF00067">
    <property type="entry name" value="p450"/>
    <property type="match status" value="1"/>
</dbReference>
<evidence type="ECO:0000256" key="12">
    <source>
        <dbReference type="ARBA" id="ARBA00023033"/>
    </source>
</evidence>
<dbReference type="SUPFAM" id="SSF48264">
    <property type="entry name" value="Cytochrome P450"/>
    <property type="match status" value="1"/>
</dbReference>
<organism evidence="17">
    <name type="scientific">Glyphodes pyloalis</name>
    <name type="common">Lesser mulberry snout moth</name>
    <dbReference type="NCBI Taxonomy" id="1242752"/>
    <lineage>
        <taxon>Eukaryota</taxon>
        <taxon>Metazoa</taxon>
        <taxon>Ecdysozoa</taxon>
        <taxon>Arthropoda</taxon>
        <taxon>Hexapoda</taxon>
        <taxon>Insecta</taxon>
        <taxon>Pterygota</taxon>
        <taxon>Neoptera</taxon>
        <taxon>Endopterygota</taxon>
        <taxon>Lepidoptera</taxon>
        <taxon>Glossata</taxon>
        <taxon>Ditrysia</taxon>
        <taxon>Pyraloidea</taxon>
        <taxon>Crambidae</taxon>
        <taxon>Spilomelinae</taxon>
        <taxon>Glyphodes</taxon>
    </lineage>
</organism>